<reference evidence="2" key="1">
    <citation type="submission" date="2016-07" db="EMBL/GenBank/DDBJ databases">
        <authorList>
            <person name="Bretaudeau A."/>
        </authorList>
    </citation>
    <scope>NUCLEOTIDE SEQUENCE</scope>
    <source>
        <strain evidence="2">Rice</strain>
        <tissue evidence="2">Whole body</tissue>
    </source>
</reference>
<feature type="transmembrane region" description="Helical" evidence="1">
    <location>
        <begin position="203"/>
        <end position="224"/>
    </location>
</feature>
<keyword evidence="1" id="KW-0812">Transmembrane</keyword>
<feature type="transmembrane region" description="Helical" evidence="1">
    <location>
        <begin position="162"/>
        <end position="182"/>
    </location>
</feature>
<proteinExistence type="predicted"/>
<feature type="transmembrane region" description="Helical" evidence="1">
    <location>
        <begin position="236"/>
        <end position="258"/>
    </location>
</feature>
<dbReference type="Gene3D" id="1.20.1070.10">
    <property type="entry name" value="Rhodopsin 7-helix transmembrane proteins"/>
    <property type="match status" value="1"/>
</dbReference>
<keyword evidence="1" id="KW-0472">Membrane</keyword>
<accession>A0A2H1VJM4</accession>
<name>A0A2H1VJM4_SPOFR</name>
<dbReference type="EMBL" id="ODYU01002661">
    <property type="protein sequence ID" value="SOQ40454.1"/>
    <property type="molecule type" value="Genomic_DNA"/>
</dbReference>
<feature type="transmembrane region" description="Helical" evidence="1">
    <location>
        <begin position="31"/>
        <end position="51"/>
    </location>
</feature>
<dbReference type="AlphaFoldDB" id="A0A2H1VJM4"/>
<gene>
    <name evidence="2" type="ORF">SFRICE_033466</name>
</gene>
<feature type="transmembrane region" description="Helical" evidence="1">
    <location>
        <begin position="136"/>
        <end position="156"/>
    </location>
</feature>
<sequence length="314" mass="36029">MLIPSLRILRRLYKNKNVYIEHVDLESTIELYVRIVGIAFSSLCLILQLVLYKIRPKIRKLDQKILTQLTVARLIHSMMELLITYKYFDDYTRHLVFALHLQTDAVLISWMFVFTKNLYEKVVLVFVIKNIRFLKLSLLVWFLAVPVGVIHTVSLVKGFFVHYYIVYSSFKFIVLVINLLYFGRIFYVIRNNTKLKIKAIIKASIIFFLLLCVTSIFVFIQIILEMLFGFEVYRTLNRIINCINIYQVVPATIIFLILTKKCTSNLNCLCFECTVGAVAGQPAAAQPVAGSSPARSNSVCVPQIAVSGLGVMCM</sequence>
<keyword evidence="1" id="KW-1133">Transmembrane helix</keyword>
<organism evidence="2">
    <name type="scientific">Spodoptera frugiperda</name>
    <name type="common">Fall armyworm</name>
    <dbReference type="NCBI Taxonomy" id="7108"/>
    <lineage>
        <taxon>Eukaryota</taxon>
        <taxon>Metazoa</taxon>
        <taxon>Ecdysozoa</taxon>
        <taxon>Arthropoda</taxon>
        <taxon>Hexapoda</taxon>
        <taxon>Insecta</taxon>
        <taxon>Pterygota</taxon>
        <taxon>Neoptera</taxon>
        <taxon>Endopterygota</taxon>
        <taxon>Lepidoptera</taxon>
        <taxon>Glossata</taxon>
        <taxon>Ditrysia</taxon>
        <taxon>Noctuoidea</taxon>
        <taxon>Noctuidae</taxon>
        <taxon>Amphipyrinae</taxon>
        <taxon>Spodoptera</taxon>
    </lineage>
</organism>
<evidence type="ECO:0000313" key="2">
    <source>
        <dbReference type="EMBL" id="SOQ40454.1"/>
    </source>
</evidence>
<protein>
    <submittedName>
        <fullName evidence="2">SFRICE_033466</fullName>
    </submittedName>
</protein>
<evidence type="ECO:0000256" key="1">
    <source>
        <dbReference type="SAM" id="Phobius"/>
    </source>
</evidence>